<sequence length="578" mass="64015">MQTFYIGLATTFHDPALAVVGPDGEVLFAEATERFLQDKRAYTTAADVRGLVRRVIRDHCEPDAAYVIAKPWSSGFCRLLDLNYLSGITNHEKLSKRSPGMTRFLVDKSILFQSLWQQHTSLKLSGGNLSSVLGVDFGNRNLKYVKFQHHLAHAANACFTSPFDEAACVICDGQGESGSMTYLEYRHGRLKTLDQLKGPESLGILYAVCTDFCGFSSEAGEEWKMMGLAPYGEIDAEILDALRALVRIDGLKFKYPSLAGIEQWAAAMQKKARAKGALAITAANLACTAQHFYEETLTELLRNFYKLGISKNLVLGGGCALNSSYNGKILEQTGFERLHIPSAPGDDGNALGCALLAYQADHPDAKPSVTVQSPYLGSAIPRQSIDNLIRFGRFEKARNLPETLVEEAARLLSEGKLLGWVQGRAEFGPRALGNRSILADPRSPDMKDRINDLVKFREEFRPFAPSILDEFGPEYFENYQCSPYMERTLRFRPEVVAKVPAVVHVNGTGRVQSVRREWNPRYHDLIAAFHKVTGVPILLNTSFNIMGKPIINSLEDAVGLFFTTGLDALVIGDYLIEK</sequence>
<dbReference type="Proteomes" id="UP000592294">
    <property type="component" value="Unassembled WGS sequence"/>
</dbReference>
<dbReference type="InterPro" id="IPR043129">
    <property type="entry name" value="ATPase_NBD"/>
</dbReference>
<dbReference type="InterPro" id="IPR038152">
    <property type="entry name" value="Carbam_trans_C_sf"/>
</dbReference>
<proteinExistence type="inferred from homology"/>
<evidence type="ECO:0000259" key="2">
    <source>
        <dbReference type="Pfam" id="PF02543"/>
    </source>
</evidence>
<evidence type="ECO:0000259" key="3">
    <source>
        <dbReference type="Pfam" id="PF16861"/>
    </source>
</evidence>
<keyword evidence="5" id="KW-1185">Reference proteome</keyword>
<dbReference type="Pfam" id="PF02543">
    <property type="entry name" value="Carbam_trans_N"/>
    <property type="match status" value="1"/>
</dbReference>
<accession>A0A850RG30</accession>
<dbReference type="Gene3D" id="3.90.870.20">
    <property type="entry name" value="Carbamoyltransferase, C-terminal domain"/>
    <property type="match status" value="1"/>
</dbReference>
<dbReference type="EMBL" id="JABZEO010000008">
    <property type="protein sequence ID" value="NVZ10122.1"/>
    <property type="molecule type" value="Genomic_DNA"/>
</dbReference>
<dbReference type="InterPro" id="IPR031730">
    <property type="entry name" value="Carbam_trans_C"/>
</dbReference>
<feature type="domain" description="Carbamoyltransferase" evidence="2">
    <location>
        <begin position="6"/>
        <end position="355"/>
    </location>
</feature>
<evidence type="ECO:0000256" key="1">
    <source>
        <dbReference type="ARBA" id="ARBA00006129"/>
    </source>
</evidence>
<feature type="domain" description="Carbamoyltransferase C-terminal" evidence="3">
    <location>
        <begin position="409"/>
        <end position="578"/>
    </location>
</feature>
<dbReference type="Gene3D" id="3.30.420.40">
    <property type="match status" value="2"/>
</dbReference>
<dbReference type="InterPro" id="IPR051338">
    <property type="entry name" value="NodU/CmcH_Carbamoyltrnsfr"/>
</dbReference>
<gene>
    <name evidence="4" type="ORF">HW932_12710</name>
</gene>
<protein>
    <submittedName>
        <fullName evidence="4">Nodulation protein nolNO</fullName>
    </submittedName>
</protein>
<dbReference type="AlphaFoldDB" id="A0A850RG30"/>
<dbReference type="RefSeq" id="WP_176976868.1">
    <property type="nucleotide sequence ID" value="NZ_JABZEO010000008.1"/>
</dbReference>
<comment type="similarity">
    <text evidence="1">Belongs to the NodU/CmcH family.</text>
</comment>
<organism evidence="4 5">
    <name type="scientific">Allochromatium humboldtianum</name>
    <dbReference type="NCBI Taxonomy" id="504901"/>
    <lineage>
        <taxon>Bacteria</taxon>
        <taxon>Pseudomonadati</taxon>
        <taxon>Pseudomonadota</taxon>
        <taxon>Gammaproteobacteria</taxon>
        <taxon>Chromatiales</taxon>
        <taxon>Chromatiaceae</taxon>
        <taxon>Allochromatium</taxon>
    </lineage>
</organism>
<dbReference type="GO" id="GO:0003824">
    <property type="term" value="F:catalytic activity"/>
    <property type="evidence" value="ECO:0007669"/>
    <property type="project" value="InterPro"/>
</dbReference>
<name>A0A850RG30_9GAMM</name>
<dbReference type="PANTHER" id="PTHR34847:SF1">
    <property type="entry name" value="NODULATION PROTEIN U"/>
    <property type="match status" value="1"/>
</dbReference>
<evidence type="ECO:0000313" key="5">
    <source>
        <dbReference type="Proteomes" id="UP000592294"/>
    </source>
</evidence>
<dbReference type="Pfam" id="PF16861">
    <property type="entry name" value="Carbam_trans_C"/>
    <property type="match status" value="1"/>
</dbReference>
<dbReference type="SUPFAM" id="SSF53067">
    <property type="entry name" value="Actin-like ATPase domain"/>
    <property type="match status" value="1"/>
</dbReference>
<dbReference type="CDD" id="cd24033">
    <property type="entry name" value="ASKHA_NBD_NodU_CmcH-like_N"/>
    <property type="match status" value="1"/>
</dbReference>
<evidence type="ECO:0000313" key="4">
    <source>
        <dbReference type="EMBL" id="NVZ10122.1"/>
    </source>
</evidence>
<reference evidence="4 5" key="1">
    <citation type="submission" date="2020-06" db="EMBL/GenBank/DDBJ databases">
        <title>Whole-genome sequence of Allochromatium humboldtianum DSM 21881, type strain.</title>
        <authorList>
            <person name="Kyndt J.A."/>
            <person name="Meyer T.E."/>
        </authorList>
    </citation>
    <scope>NUCLEOTIDE SEQUENCE [LARGE SCALE GENOMIC DNA]</scope>
    <source>
        <strain evidence="4 5">DSM 21881</strain>
    </source>
</reference>
<dbReference type="PANTHER" id="PTHR34847">
    <property type="entry name" value="NODULATION PROTEIN U"/>
    <property type="match status" value="1"/>
</dbReference>
<dbReference type="InterPro" id="IPR003696">
    <property type="entry name" value="Carbtransf_dom"/>
</dbReference>
<comment type="caution">
    <text evidence="4">The sequence shown here is derived from an EMBL/GenBank/DDBJ whole genome shotgun (WGS) entry which is preliminary data.</text>
</comment>